<accession>V9Z888</accession>
<feature type="region of interest" description="Disordered" evidence="1">
    <location>
        <begin position="57"/>
        <end position="88"/>
    </location>
</feature>
<gene>
    <name evidence="2" type="ORF">pFRL6_226</name>
</gene>
<feature type="region of interest" description="Disordered" evidence="1">
    <location>
        <begin position="1"/>
        <end position="34"/>
    </location>
</feature>
<feature type="compositionally biased region" description="Basic residues" evidence="1">
    <location>
        <begin position="1"/>
        <end position="10"/>
    </location>
</feature>
<organism evidence="2">
    <name type="scientific">Streptomyces sp. F12</name>
    <dbReference type="NCBI Taxonomy" id="1436084"/>
    <lineage>
        <taxon>Bacteria</taxon>
        <taxon>Bacillati</taxon>
        <taxon>Actinomycetota</taxon>
        <taxon>Actinomycetes</taxon>
        <taxon>Kitasatosporales</taxon>
        <taxon>Streptomycetaceae</taxon>
        <taxon>Streptomyces</taxon>
    </lineage>
</organism>
<geneLocation type="plasmid" evidence="2">
    <name>pFRL6</name>
</geneLocation>
<proteinExistence type="predicted"/>
<dbReference type="EMBL" id="KF602051">
    <property type="protein sequence ID" value="AHE40313.1"/>
    <property type="molecule type" value="Genomic_DNA"/>
</dbReference>
<evidence type="ECO:0000256" key="1">
    <source>
        <dbReference type="SAM" id="MobiDB-lite"/>
    </source>
</evidence>
<reference evidence="2" key="1">
    <citation type="submission" date="2013-09" db="EMBL/GenBank/DDBJ databases">
        <title>Complete nucleotide sequence of Streptomyces linear plasmid pFRL6.</title>
        <authorList>
            <person name="Chen Z."/>
            <person name="Fang P."/>
            <person name="Qin Z."/>
        </authorList>
    </citation>
    <scope>NUCLEOTIDE SEQUENCE</scope>
    <source>
        <plasmid evidence="2">pFRL6</plasmid>
    </source>
</reference>
<feature type="compositionally biased region" description="Basic and acidic residues" evidence="1">
    <location>
        <begin position="11"/>
        <end position="32"/>
    </location>
</feature>
<evidence type="ECO:0000313" key="2">
    <source>
        <dbReference type="EMBL" id="AHE40313.1"/>
    </source>
</evidence>
<keyword evidence="2" id="KW-0614">Plasmid</keyword>
<feature type="compositionally biased region" description="Basic and acidic residues" evidence="1">
    <location>
        <begin position="79"/>
        <end position="88"/>
    </location>
</feature>
<protein>
    <submittedName>
        <fullName evidence="2">Uncharacterized protein</fullName>
    </submittedName>
</protein>
<name>V9Z888_9ACTN</name>
<dbReference type="AlphaFoldDB" id="V9Z888"/>
<feature type="region of interest" description="Disordered" evidence="1">
    <location>
        <begin position="119"/>
        <end position="146"/>
    </location>
</feature>
<sequence length="146" mass="16490">MRTYRAHHQIQGKERQDHTDRQSPPERGDLHTRPPIGLVFVGRRTMPASDLRVTSTIISGHHRMPEHRSARPAGSRPPAIRDEHSRRRSDCLTRRPWVLARRSRAWPDRIACRLAYAPNGTKPERLGGIADAAGRSNSPCSPARMG</sequence>